<evidence type="ECO:0000259" key="3">
    <source>
        <dbReference type="Pfam" id="PF00905"/>
    </source>
</evidence>
<dbReference type="SUPFAM" id="SSF56601">
    <property type="entry name" value="beta-lactamase/transpeptidase-like"/>
    <property type="match status" value="1"/>
</dbReference>
<keyword evidence="2" id="KW-0472">Membrane</keyword>
<dbReference type="InterPro" id="IPR012338">
    <property type="entry name" value="Beta-lactam/transpept-like"/>
</dbReference>
<dbReference type="InterPro" id="IPR036138">
    <property type="entry name" value="PBP_dimer_sf"/>
</dbReference>
<comment type="caution">
    <text evidence="5">The sequence shown here is derived from an EMBL/GenBank/DDBJ whole genome shotgun (WGS) entry which is preliminary data.</text>
</comment>
<proteinExistence type="predicted"/>
<dbReference type="EMBL" id="JANUCP010000009">
    <property type="protein sequence ID" value="MCS3921078.1"/>
    <property type="molecule type" value="Genomic_DNA"/>
</dbReference>
<reference evidence="5 6" key="1">
    <citation type="submission" date="2022-08" db="EMBL/GenBank/DDBJ databases">
        <title>Bacterial and archaeal communities from various locations to study Microbial Dark Matter (Phase II).</title>
        <authorList>
            <person name="Stepanauskas R."/>
        </authorList>
    </citation>
    <scope>NUCLEOTIDE SEQUENCE [LARGE SCALE GENOMIC DNA]</scope>
    <source>
        <strain evidence="5 6">PD1</strain>
    </source>
</reference>
<dbReference type="InterPro" id="IPR050515">
    <property type="entry name" value="Beta-lactam/transpept"/>
</dbReference>
<name>A0ABT2ESY2_9BACT</name>
<dbReference type="InterPro" id="IPR005311">
    <property type="entry name" value="PBP_dimer"/>
</dbReference>
<dbReference type="PANTHER" id="PTHR30627:SF1">
    <property type="entry name" value="PEPTIDOGLYCAN D,D-TRANSPEPTIDASE FTSI"/>
    <property type="match status" value="1"/>
</dbReference>
<protein>
    <submittedName>
        <fullName evidence="5">Stage V sporulation protein D (Sporulation-specific penicillin-binding protein)</fullName>
    </submittedName>
</protein>
<evidence type="ECO:0000313" key="6">
    <source>
        <dbReference type="Proteomes" id="UP001204798"/>
    </source>
</evidence>
<sequence>MLTWRCPITLLLILLVNSGMAGWLLYLQGLQNAQARQKAESVWLRRIDLAPARGKIYSRNFLLLATCQITYSVWADPHAIQIAAKKFWGQRMSKDEIARRVSHMICNLLKDKAVSEEELTKRLSQTIKNRSKGRPILVRFVWIARQLDEGAVANLKRVLETKGKNVPLEWRILQAGLGISPEMHRIYPYGRLASATLGFVNLDNVGCYGVERSWDEVLKGKAGSVELEVDALGRPLPRGYLSHLPPQSGNSVILTIDEQIQKVAEAVLDEAMKKFQPKSASAIVLDPKTGDILALVSKPDFDPNEYYRFPPERFLNRPLTFVYEPGSTFKPLVAAALLDHGVITEHTVVHCNGIWKTDTFSVRCWVVQKGTAAHGAETISDALIHSCNIAMAQFALKASYRQIYETLIKFGIGRKLGVGAGFEEAGWLDPPNRFLAKSAVRHHQATLSFGQGVAVTPMHMAVAYAALANHGKVMKPRIVKGVKDEKTGKVHWFEPQDLGFALSPLTASKICNMLVSVVEEGTGKRAKLEGVKVAGKTGTATKVVGGRYDPTKVVVSFFGFFPAYSPKWVIGIVLDEPAYGKWGGEVAAPLFAALGQQILWRVQPPRPLSLTQDLTALSFFSPVSDN</sequence>
<gene>
    <name evidence="5" type="ORF">M2350_003519</name>
</gene>
<keyword evidence="6" id="KW-1185">Reference proteome</keyword>
<evidence type="ECO:0000313" key="5">
    <source>
        <dbReference type="EMBL" id="MCS3921078.1"/>
    </source>
</evidence>
<dbReference type="PANTHER" id="PTHR30627">
    <property type="entry name" value="PEPTIDOGLYCAN D,D-TRANSPEPTIDASE"/>
    <property type="match status" value="1"/>
</dbReference>
<dbReference type="Pfam" id="PF00905">
    <property type="entry name" value="Transpeptidase"/>
    <property type="match status" value="1"/>
</dbReference>
<evidence type="ECO:0000256" key="1">
    <source>
        <dbReference type="ARBA" id="ARBA00004370"/>
    </source>
</evidence>
<dbReference type="Proteomes" id="UP001204798">
    <property type="component" value="Unassembled WGS sequence"/>
</dbReference>
<accession>A0ABT2ESY2</accession>
<dbReference type="Gene3D" id="3.90.1310.10">
    <property type="entry name" value="Penicillin-binding protein 2a (Domain 2)"/>
    <property type="match status" value="1"/>
</dbReference>
<organism evidence="5 6">
    <name type="scientific">Candidatus Fervidibacter sacchari</name>
    <dbReference type="NCBI Taxonomy" id="1448929"/>
    <lineage>
        <taxon>Bacteria</taxon>
        <taxon>Candidatus Fervidibacterota</taxon>
        <taxon>Candidatus Fervidibacter</taxon>
    </lineage>
</organism>
<dbReference type="SUPFAM" id="SSF56519">
    <property type="entry name" value="Penicillin binding protein dimerisation domain"/>
    <property type="match status" value="1"/>
</dbReference>
<feature type="domain" description="Penicillin-binding protein dimerisation" evidence="4">
    <location>
        <begin position="50"/>
        <end position="236"/>
    </location>
</feature>
<feature type="domain" description="Penicillin-binding protein transpeptidase" evidence="3">
    <location>
        <begin position="281"/>
        <end position="594"/>
    </location>
</feature>
<comment type="subcellular location">
    <subcellularLocation>
        <location evidence="1">Membrane</location>
    </subcellularLocation>
</comment>
<evidence type="ECO:0000256" key="2">
    <source>
        <dbReference type="ARBA" id="ARBA00023136"/>
    </source>
</evidence>
<dbReference type="InterPro" id="IPR001460">
    <property type="entry name" value="PCN-bd_Tpept"/>
</dbReference>
<evidence type="ECO:0000259" key="4">
    <source>
        <dbReference type="Pfam" id="PF03717"/>
    </source>
</evidence>
<dbReference type="Gene3D" id="3.40.710.10">
    <property type="entry name" value="DD-peptidase/beta-lactamase superfamily"/>
    <property type="match status" value="1"/>
</dbReference>
<dbReference type="Pfam" id="PF03717">
    <property type="entry name" value="PBP_dimer"/>
    <property type="match status" value="1"/>
</dbReference>